<dbReference type="GO" id="GO:0004842">
    <property type="term" value="F:ubiquitin-protein transferase activity"/>
    <property type="evidence" value="ECO:0007669"/>
    <property type="project" value="TreeGrafter"/>
</dbReference>
<keyword evidence="5" id="KW-0326">Glycosidase</keyword>
<evidence type="ECO:0008006" key="13">
    <source>
        <dbReference type="Google" id="ProtNLM"/>
    </source>
</evidence>
<keyword evidence="3" id="KW-0378">Hydrolase</keyword>
<dbReference type="InterPro" id="IPR006104">
    <property type="entry name" value="Glyco_hydro_2_N"/>
</dbReference>
<dbReference type="InterPro" id="IPR017853">
    <property type="entry name" value="GH"/>
</dbReference>
<dbReference type="GO" id="GO:0070531">
    <property type="term" value="C:BRCA1-A complex"/>
    <property type="evidence" value="ECO:0007669"/>
    <property type="project" value="TreeGrafter"/>
</dbReference>
<proteinExistence type="inferred from homology"/>
<dbReference type="InterPro" id="IPR006103">
    <property type="entry name" value="Glyco_hydro_2_cat"/>
</dbReference>
<reference evidence="10" key="1">
    <citation type="submission" date="2021-02" db="EMBL/GenBank/DDBJ databases">
        <authorList>
            <person name="Nowell W R."/>
        </authorList>
    </citation>
    <scope>NUCLEOTIDE SEQUENCE</scope>
</reference>
<dbReference type="GO" id="GO:0005975">
    <property type="term" value="P:carbohydrate metabolic process"/>
    <property type="evidence" value="ECO:0007669"/>
    <property type="project" value="InterPro"/>
</dbReference>
<evidence type="ECO:0000313" key="11">
    <source>
        <dbReference type="EMBL" id="CAF3731051.1"/>
    </source>
</evidence>
<dbReference type="Gene3D" id="2.60.120.260">
    <property type="entry name" value="Galactose-binding domain-like"/>
    <property type="match status" value="1"/>
</dbReference>
<evidence type="ECO:0000256" key="4">
    <source>
        <dbReference type="ARBA" id="ARBA00023043"/>
    </source>
</evidence>
<feature type="repeat" description="ANK" evidence="6">
    <location>
        <begin position="1170"/>
        <end position="1202"/>
    </location>
</feature>
<name>A0A813SFP0_9BILA</name>
<keyword evidence="4 6" id="KW-0040">ANK repeat</keyword>
<dbReference type="Pfam" id="PF02837">
    <property type="entry name" value="Glyco_hydro_2_N"/>
    <property type="match status" value="1"/>
</dbReference>
<feature type="repeat" description="ANK" evidence="6">
    <location>
        <begin position="1128"/>
        <end position="1160"/>
    </location>
</feature>
<evidence type="ECO:0000256" key="2">
    <source>
        <dbReference type="ARBA" id="ARBA00022737"/>
    </source>
</evidence>
<feature type="repeat" description="ANK" evidence="6">
    <location>
        <begin position="1278"/>
        <end position="1310"/>
    </location>
</feature>
<feature type="repeat" description="ANK" evidence="6">
    <location>
        <begin position="753"/>
        <end position="785"/>
    </location>
</feature>
<dbReference type="InterPro" id="IPR036770">
    <property type="entry name" value="Ankyrin_rpt-contain_sf"/>
</dbReference>
<feature type="repeat" description="ANK" evidence="6">
    <location>
        <begin position="1053"/>
        <end position="1085"/>
    </location>
</feature>
<gene>
    <name evidence="11" type="ORF">OKA104_LOCUS14495</name>
    <name evidence="10" type="ORF">VCS650_LOCUS3733</name>
</gene>
<keyword evidence="2" id="KW-0677">Repeat</keyword>
<dbReference type="InterPro" id="IPR002110">
    <property type="entry name" value="Ankyrin_rpt"/>
</dbReference>
<dbReference type="GO" id="GO:0004553">
    <property type="term" value="F:hydrolase activity, hydrolyzing O-glycosyl compounds"/>
    <property type="evidence" value="ECO:0007669"/>
    <property type="project" value="InterPro"/>
</dbReference>
<feature type="repeat" description="ANK" evidence="6">
    <location>
        <begin position="945"/>
        <end position="977"/>
    </location>
</feature>
<accession>A0A813SFP0</accession>
<dbReference type="SUPFAM" id="SSF49303">
    <property type="entry name" value="beta-Galactosidase/glucuronidase domain"/>
    <property type="match status" value="1"/>
</dbReference>
<dbReference type="InterPro" id="IPR006102">
    <property type="entry name" value="Ig-like_GH2"/>
</dbReference>
<evidence type="ECO:0000313" key="10">
    <source>
        <dbReference type="EMBL" id="CAF0795640.1"/>
    </source>
</evidence>
<dbReference type="OrthoDB" id="20872at2759"/>
<evidence type="ECO:0000313" key="12">
    <source>
        <dbReference type="Proteomes" id="UP000663891"/>
    </source>
</evidence>
<feature type="domain" description="Glycoside hydrolase family 2 immunoglobulin-like beta-sandwich" evidence="7">
    <location>
        <begin position="331"/>
        <end position="417"/>
    </location>
</feature>
<evidence type="ECO:0000256" key="5">
    <source>
        <dbReference type="ARBA" id="ARBA00023295"/>
    </source>
</evidence>
<dbReference type="Pfam" id="PF02836">
    <property type="entry name" value="Glyco_hydro_2_C"/>
    <property type="match status" value="1"/>
</dbReference>
<dbReference type="Gene3D" id="1.25.40.20">
    <property type="entry name" value="Ankyrin repeat-containing domain"/>
    <property type="match status" value="5"/>
</dbReference>
<feature type="repeat" description="ANK" evidence="6">
    <location>
        <begin position="828"/>
        <end position="860"/>
    </location>
</feature>
<feature type="repeat" description="ANK" evidence="6">
    <location>
        <begin position="1095"/>
        <end position="1127"/>
    </location>
</feature>
<dbReference type="GO" id="GO:0085020">
    <property type="term" value="P:protein K6-linked ubiquitination"/>
    <property type="evidence" value="ECO:0007669"/>
    <property type="project" value="TreeGrafter"/>
</dbReference>
<dbReference type="SUPFAM" id="SSF51445">
    <property type="entry name" value="(Trans)glycosidases"/>
    <property type="match status" value="1"/>
</dbReference>
<dbReference type="SMART" id="SM00248">
    <property type="entry name" value="ANK"/>
    <property type="match status" value="17"/>
</dbReference>
<feature type="repeat" description="ANK" evidence="6">
    <location>
        <begin position="1020"/>
        <end position="1052"/>
    </location>
</feature>
<dbReference type="InterPro" id="IPR008979">
    <property type="entry name" value="Galactose-bd-like_sf"/>
</dbReference>
<protein>
    <recommendedName>
        <fullName evidence="13">Beta-galactosidase</fullName>
    </recommendedName>
</protein>
<dbReference type="PANTHER" id="PTHR24171">
    <property type="entry name" value="ANKYRIN REPEAT DOMAIN-CONTAINING PROTEIN 39-RELATED"/>
    <property type="match status" value="1"/>
</dbReference>
<dbReference type="Pfam" id="PF12796">
    <property type="entry name" value="Ank_2"/>
    <property type="match status" value="6"/>
</dbReference>
<sequence>MGCTSTKRSKAEGDIDRYHLEILNAAQGDDVRRLKEILDELDKRKATTTKKEVLNMVVFIQFKLPSSDVLFIPISSSPPSSFVPTLSMKSMTNFSTQWTEKVLSESIPLNEYPRPHLKRKLWLNLNGIWSFTITSINETFPKIYDQFIRVPFPVESYLSGIQKRIDSTMFLWYKRKFNIQRFHINEQYRIILHFDKVDYETIVYINNRLIGLKHLGGYEPFSYDITSYLNHTNDNELIVRVWDPTNQWYQPRGKQMLDIEESKSILYTPCSGIWGTVWLERVPNVYINRLQFKTKFFSKQIRFIYRVDLFLPNLHSKYELIDLKKNKQQLLNVPYDEILNKSEDNYEYKLEIIMSKQNNEHLITLTTNKSNQDNEFIFPISDINQWSPENPYLYNIRIHLYKSDTFIEEISSYIGFRQISLCLKPKKICLNNKPYFMYGVLDQGYWPDGLYRAPTDEAYKYDIEQAKLLGFNTLRKHMKTETSRWYYWCDVLGMLVWQDMPAADSFEGYEIELEHDKQLRLHRDNRTNNLPLPSLVIENINPRKKLIRRYKSKLQFEYELKAIIDFLSFHPSIVVWVLFNEEWGQYNTIRLGEWLQHYDSERLINAASGWQDRTGIGHMRDIHDYTKNILLPAIDDQYRALVLGECGGFGLIDSGWSYNTHSDSYLLTYAFEQLILNLSTRLSAMIYTQLSDVENEKNGIFNYNRTILKFLPDRYREADGLTALSIAAGKKHKSLTEILATCPEVEVNKASLSGITPLLMVAEVGWPDILDILLQRGAVVDSAPSGKRAEDNKIAGSTPLIGATKYNHPECVKRLLAHHANPNHQNQSGISALMLAAEQGYFECVKLLVQAGADLELAPSGQLALTMNLCGQTPLFCAAKEGRTEIVKYLLDRGANPGVQNHYGVSALWIPAQKGMLQVVELLLNAGAQTHVAPFGNLADELNITGWTPLYAAMKSRKFDVVKLLLKRGADPNAVTKLGSTPFLLASEICDLDIIEACVEAGADLDFAPSGPDADNLNITGQTALFMATLKDRVDVVKFLIQKGAQVNVQNRYGVSPLLLCAESGNYELVQALVEAGADVNITPQGELAEENFLAGQTPLFGAAKKGHVEICEYLIQNGADVNAVTMTGATPLYTATEEGHLEVVELLIRHGADVNRSPQGQVARDLHIENQTPLLIACMRNHETIIRHLIESAANVNVTSERGSSPFLAICQHNNVELARLLIQHGARHDVEAKNLYDGKINGLIVAAESGSFDILRLLVEAGLDVNYKIEGKGETAGRTPLFCACAKGFQDIVEYLIDRGADVNGTEKSGLSCLHIAAAMGHADTVRILCERGANVDQQFRFEEQDVTAYDLAESQQHDHVCQVLKSFGARQPPHSTLPSHVEPNK</sequence>
<dbReference type="Proteomes" id="UP000663881">
    <property type="component" value="Unassembled WGS sequence"/>
</dbReference>
<dbReference type="PRINTS" id="PR01415">
    <property type="entry name" value="ANKYRIN"/>
</dbReference>
<dbReference type="Proteomes" id="UP000663891">
    <property type="component" value="Unassembled WGS sequence"/>
</dbReference>
<dbReference type="InterPro" id="IPR036156">
    <property type="entry name" value="Beta-gal/glucu_dom_sf"/>
</dbReference>
<dbReference type="InterPro" id="IPR013783">
    <property type="entry name" value="Ig-like_fold"/>
</dbReference>
<feature type="repeat" description="ANK" evidence="6">
    <location>
        <begin position="795"/>
        <end position="827"/>
    </location>
</feature>
<dbReference type="PROSITE" id="PS50088">
    <property type="entry name" value="ANK_REPEAT"/>
    <property type="match status" value="13"/>
</dbReference>
<comment type="similarity">
    <text evidence="1">Belongs to the glycosyl hydrolase 2 family.</text>
</comment>
<feature type="repeat" description="ANK" evidence="6">
    <location>
        <begin position="1311"/>
        <end position="1343"/>
    </location>
</feature>
<dbReference type="EMBL" id="CAJNON010000020">
    <property type="protein sequence ID" value="CAF0795640.1"/>
    <property type="molecule type" value="Genomic_DNA"/>
</dbReference>
<dbReference type="Pfam" id="PF00023">
    <property type="entry name" value="Ank"/>
    <property type="match status" value="1"/>
</dbReference>
<evidence type="ECO:0000256" key="3">
    <source>
        <dbReference type="ARBA" id="ARBA00022801"/>
    </source>
</evidence>
<evidence type="ECO:0000256" key="6">
    <source>
        <dbReference type="PROSITE-ProRule" id="PRU00023"/>
    </source>
</evidence>
<dbReference type="Pfam" id="PF00703">
    <property type="entry name" value="Glyco_hydro_2"/>
    <property type="match status" value="1"/>
</dbReference>
<dbReference type="SUPFAM" id="SSF48403">
    <property type="entry name" value="Ankyrin repeat"/>
    <property type="match status" value="3"/>
</dbReference>
<feature type="repeat" description="ANK" evidence="6">
    <location>
        <begin position="870"/>
        <end position="902"/>
    </location>
</feature>
<feature type="domain" description="Glycosyl hydrolases family 2 sugar binding" evidence="9">
    <location>
        <begin position="171"/>
        <end position="246"/>
    </location>
</feature>
<feature type="repeat" description="ANK" evidence="6">
    <location>
        <begin position="1203"/>
        <end position="1235"/>
    </location>
</feature>
<evidence type="ECO:0000259" key="7">
    <source>
        <dbReference type="Pfam" id="PF00703"/>
    </source>
</evidence>
<dbReference type="PANTHER" id="PTHR24171:SF9">
    <property type="entry name" value="ANKYRIN REPEAT DOMAIN-CONTAINING PROTEIN 39"/>
    <property type="match status" value="1"/>
</dbReference>
<dbReference type="Gene3D" id="2.60.40.10">
    <property type="entry name" value="Immunoglobulins"/>
    <property type="match status" value="1"/>
</dbReference>
<dbReference type="PROSITE" id="PS50297">
    <property type="entry name" value="ANK_REP_REGION"/>
    <property type="match status" value="11"/>
</dbReference>
<feature type="domain" description="Glycoside hydrolase family 2 catalytic" evidence="8">
    <location>
        <begin position="423"/>
        <end position="609"/>
    </location>
</feature>
<dbReference type="GO" id="GO:0031436">
    <property type="term" value="C:BRCA1-BARD1 complex"/>
    <property type="evidence" value="ECO:0007669"/>
    <property type="project" value="TreeGrafter"/>
</dbReference>
<comment type="caution">
    <text evidence="10">The sequence shown here is derived from an EMBL/GenBank/DDBJ whole genome shotgun (WGS) entry which is preliminary data.</text>
</comment>
<organism evidence="10 12">
    <name type="scientific">Adineta steineri</name>
    <dbReference type="NCBI Taxonomy" id="433720"/>
    <lineage>
        <taxon>Eukaryota</taxon>
        <taxon>Metazoa</taxon>
        <taxon>Spiralia</taxon>
        <taxon>Gnathifera</taxon>
        <taxon>Rotifera</taxon>
        <taxon>Eurotatoria</taxon>
        <taxon>Bdelloidea</taxon>
        <taxon>Adinetida</taxon>
        <taxon>Adinetidae</taxon>
        <taxon>Adineta</taxon>
    </lineage>
</organism>
<evidence type="ECO:0000259" key="8">
    <source>
        <dbReference type="Pfam" id="PF02836"/>
    </source>
</evidence>
<dbReference type="SUPFAM" id="SSF49785">
    <property type="entry name" value="Galactose-binding domain-like"/>
    <property type="match status" value="1"/>
</dbReference>
<evidence type="ECO:0000256" key="1">
    <source>
        <dbReference type="ARBA" id="ARBA00007401"/>
    </source>
</evidence>
<evidence type="ECO:0000259" key="9">
    <source>
        <dbReference type="Pfam" id="PF02837"/>
    </source>
</evidence>
<dbReference type="Gene3D" id="3.20.20.80">
    <property type="entry name" value="Glycosidases"/>
    <property type="match status" value="1"/>
</dbReference>
<dbReference type="EMBL" id="CAJOAY010000766">
    <property type="protein sequence ID" value="CAF3731051.1"/>
    <property type="molecule type" value="Genomic_DNA"/>
</dbReference>